<evidence type="ECO:0000256" key="1">
    <source>
        <dbReference type="SAM" id="MobiDB-lite"/>
    </source>
</evidence>
<feature type="region of interest" description="Disordered" evidence="1">
    <location>
        <begin position="1"/>
        <end position="98"/>
    </location>
</feature>
<keyword evidence="2" id="KW-0472">Membrane</keyword>
<keyword evidence="2" id="KW-1133">Transmembrane helix</keyword>
<dbReference type="OrthoDB" id="1745749at2759"/>
<feature type="transmembrane region" description="Helical" evidence="2">
    <location>
        <begin position="167"/>
        <end position="184"/>
    </location>
</feature>
<gene>
    <name evidence="3" type="ORF">Acr_04g0004330</name>
</gene>
<dbReference type="PANTHER" id="PTHR34741">
    <property type="entry name" value="IMAP FAMILY MEMBER 1, PUTATIVE-RELATED"/>
    <property type="match status" value="1"/>
</dbReference>
<proteinExistence type="predicted"/>
<feature type="compositionally biased region" description="Low complexity" evidence="1">
    <location>
        <begin position="13"/>
        <end position="27"/>
    </location>
</feature>
<dbReference type="PANTHER" id="PTHR34741:SF2">
    <property type="entry name" value="VESICLE TRANSPORT PROTEIN"/>
    <property type="match status" value="1"/>
</dbReference>
<dbReference type="Proteomes" id="UP000585474">
    <property type="component" value="Unassembled WGS sequence"/>
</dbReference>
<dbReference type="AlphaFoldDB" id="A0A7J0EGT2"/>
<evidence type="ECO:0000313" key="4">
    <source>
        <dbReference type="Proteomes" id="UP000585474"/>
    </source>
</evidence>
<evidence type="ECO:0000256" key="2">
    <source>
        <dbReference type="SAM" id="Phobius"/>
    </source>
</evidence>
<comment type="caution">
    <text evidence="3">The sequence shown here is derived from an EMBL/GenBank/DDBJ whole genome shotgun (WGS) entry which is preliminary data.</text>
</comment>
<organism evidence="3 4">
    <name type="scientific">Actinidia rufa</name>
    <dbReference type="NCBI Taxonomy" id="165716"/>
    <lineage>
        <taxon>Eukaryota</taxon>
        <taxon>Viridiplantae</taxon>
        <taxon>Streptophyta</taxon>
        <taxon>Embryophyta</taxon>
        <taxon>Tracheophyta</taxon>
        <taxon>Spermatophyta</taxon>
        <taxon>Magnoliopsida</taxon>
        <taxon>eudicotyledons</taxon>
        <taxon>Gunneridae</taxon>
        <taxon>Pentapetalae</taxon>
        <taxon>asterids</taxon>
        <taxon>Ericales</taxon>
        <taxon>Actinidiaceae</taxon>
        <taxon>Actinidia</taxon>
    </lineage>
</organism>
<dbReference type="EMBL" id="BJWL01000004">
    <property type="protein sequence ID" value="GFY85695.1"/>
    <property type="molecule type" value="Genomic_DNA"/>
</dbReference>
<feature type="transmembrane region" description="Helical" evidence="2">
    <location>
        <begin position="190"/>
        <end position="210"/>
    </location>
</feature>
<evidence type="ECO:0000313" key="3">
    <source>
        <dbReference type="EMBL" id="GFY85695.1"/>
    </source>
</evidence>
<protein>
    <submittedName>
        <fullName evidence="3">Uncharacterized protein</fullName>
    </submittedName>
</protein>
<keyword evidence="2" id="KW-0812">Transmembrane</keyword>
<reference evidence="3 4" key="1">
    <citation type="submission" date="2019-07" db="EMBL/GenBank/DDBJ databases">
        <title>De Novo Assembly of kiwifruit Actinidia rufa.</title>
        <authorList>
            <person name="Sugita-Konishi S."/>
            <person name="Sato K."/>
            <person name="Mori E."/>
            <person name="Abe Y."/>
            <person name="Kisaki G."/>
            <person name="Hamano K."/>
            <person name="Suezawa K."/>
            <person name="Otani M."/>
            <person name="Fukuda T."/>
            <person name="Manabe T."/>
            <person name="Gomi K."/>
            <person name="Tabuchi M."/>
            <person name="Akimitsu K."/>
            <person name="Kataoka I."/>
        </authorList>
    </citation>
    <scope>NUCLEOTIDE SEQUENCE [LARGE SCALE GENOMIC DNA]</scope>
    <source>
        <strain evidence="4">cv. Fuchu</strain>
    </source>
</reference>
<name>A0A7J0EGT2_9ERIC</name>
<feature type="compositionally biased region" description="Pro residues" evidence="1">
    <location>
        <begin position="88"/>
        <end position="98"/>
    </location>
</feature>
<keyword evidence="4" id="KW-1185">Reference proteome</keyword>
<feature type="transmembrane region" description="Helical" evidence="2">
    <location>
        <begin position="135"/>
        <end position="155"/>
    </location>
</feature>
<sequence length="218" mass="24087">MDNGVLPEAGGDVEQQPLEEPLVVVVQVPPPPPLHPVDTELLQREPGPPPVDTELLRREPDPPPVDTELLQREPDPPPVDTELLQREPGPPPVDTELPPCPRDNLELPKLVLEFCLTAAIGIASQSVQNRKQYPLTFHMACLMMVFALASIVVAKYVHQNYPNGARVLENVGVVFGITSFFFAITTSFPIWLTIISWFIYALSLLTILACNDPKSLFS</sequence>
<accession>A0A7J0EGT2</accession>